<evidence type="ECO:0000259" key="3">
    <source>
        <dbReference type="PROSITE" id="PS51462"/>
    </source>
</evidence>
<dbReference type="PROSITE" id="PS51462">
    <property type="entry name" value="NUDIX"/>
    <property type="match status" value="1"/>
</dbReference>
<gene>
    <name evidence="4" type="ORF">N783_18435</name>
</gene>
<evidence type="ECO:0000256" key="1">
    <source>
        <dbReference type="ARBA" id="ARBA00022801"/>
    </source>
</evidence>
<comment type="caution">
    <text evidence="4">The sequence shown here is derived from an EMBL/GenBank/DDBJ whole genome shotgun (WGS) entry which is preliminary data.</text>
</comment>
<evidence type="ECO:0000256" key="2">
    <source>
        <dbReference type="RuleBase" id="RU003476"/>
    </source>
</evidence>
<comment type="similarity">
    <text evidence="2">Belongs to the Nudix hydrolase family.</text>
</comment>
<dbReference type="GO" id="GO:0016787">
    <property type="term" value="F:hydrolase activity"/>
    <property type="evidence" value="ECO:0007669"/>
    <property type="project" value="UniProtKB-KW"/>
</dbReference>
<dbReference type="InterPro" id="IPR020476">
    <property type="entry name" value="Nudix_hydrolase"/>
</dbReference>
<protein>
    <submittedName>
        <fullName evidence="4">DNA mismatch repair protein MutT</fullName>
    </submittedName>
</protein>
<dbReference type="STRING" id="1385511.GCA_000425225_01133"/>
<keyword evidence="5" id="KW-1185">Reference proteome</keyword>
<dbReference type="Pfam" id="PF00293">
    <property type="entry name" value="NUDIX"/>
    <property type="match status" value="1"/>
</dbReference>
<dbReference type="PANTHER" id="PTHR43736">
    <property type="entry name" value="ADP-RIBOSE PYROPHOSPHATASE"/>
    <property type="match status" value="1"/>
</dbReference>
<accession>A0A0A5GC78</accession>
<evidence type="ECO:0000313" key="5">
    <source>
        <dbReference type="Proteomes" id="UP000030403"/>
    </source>
</evidence>
<dbReference type="Proteomes" id="UP000030403">
    <property type="component" value="Unassembled WGS sequence"/>
</dbReference>
<organism evidence="4 5">
    <name type="scientific">Pontibacillus marinus BH030004 = DSM 16465</name>
    <dbReference type="NCBI Taxonomy" id="1385511"/>
    <lineage>
        <taxon>Bacteria</taxon>
        <taxon>Bacillati</taxon>
        <taxon>Bacillota</taxon>
        <taxon>Bacilli</taxon>
        <taxon>Bacillales</taxon>
        <taxon>Bacillaceae</taxon>
        <taxon>Pontibacillus</taxon>
    </lineage>
</organism>
<proteinExistence type="inferred from homology"/>
<dbReference type="eggNOG" id="COG1051">
    <property type="taxonomic scope" value="Bacteria"/>
</dbReference>
<dbReference type="PANTHER" id="PTHR43736:SF2">
    <property type="entry name" value="MUTT_NUDIX FAMILY PROTEIN"/>
    <property type="match status" value="1"/>
</dbReference>
<dbReference type="CDD" id="cd04669">
    <property type="entry name" value="NUDIX_Hydrolase"/>
    <property type="match status" value="1"/>
</dbReference>
<dbReference type="InterPro" id="IPR015797">
    <property type="entry name" value="NUDIX_hydrolase-like_dom_sf"/>
</dbReference>
<feature type="domain" description="Nudix hydrolase" evidence="3">
    <location>
        <begin position="1"/>
        <end position="128"/>
    </location>
</feature>
<dbReference type="OrthoDB" id="511483at2"/>
<name>A0A0A5GC78_9BACI</name>
<dbReference type="AlphaFoldDB" id="A0A0A5GC78"/>
<reference evidence="4 5" key="1">
    <citation type="submission" date="2013-08" db="EMBL/GenBank/DDBJ databases">
        <authorList>
            <person name="Huang J."/>
            <person name="Wang G."/>
        </authorList>
    </citation>
    <scope>NUCLEOTIDE SEQUENCE [LARGE SCALE GENOMIC DNA]</scope>
    <source>
        <strain evidence="4 5">BH030004</strain>
    </source>
</reference>
<evidence type="ECO:0000313" key="4">
    <source>
        <dbReference type="EMBL" id="KGX90791.1"/>
    </source>
</evidence>
<dbReference type="InterPro" id="IPR000086">
    <property type="entry name" value="NUDIX_hydrolase_dom"/>
</dbReference>
<dbReference type="Gene3D" id="3.90.79.10">
    <property type="entry name" value="Nucleoside Triphosphate Pyrophosphohydrolase"/>
    <property type="match status" value="1"/>
</dbReference>
<dbReference type="PRINTS" id="PR00502">
    <property type="entry name" value="NUDIXFAMILY"/>
</dbReference>
<keyword evidence="1 2" id="KW-0378">Hydrolase</keyword>
<dbReference type="InterPro" id="IPR020084">
    <property type="entry name" value="NUDIX_hydrolase_CS"/>
</dbReference>
<dbReference type="RefSeq" id="WP_027445497.1">
    <property type="nucleotide sequence ID" value="NZ_AULJ01000012.1"/>
</dbReference>
<dbReference type="SUPFAM" id="SSF55811">
    <property type="entry name" value="Nudix"/>
    <property type="match status" value="1"/>
</dbReference>
<sequence length="129" mass="14525">MRHRGSVIIIEEGKVCLIKRVKNSEVYYVFPGGGIEEGETPREAAKREAFEELGVHVSIEDLLDTVSFHGTQYFFSAEIIGGAFGTGHAIEFTKNNNGLYEPMWLNIEALCNLDVRPKEMAQKIVNMYI</sequence>
<dbReference type="PROSITE" id="PS00893">
    <property type="entry name" value="NUDIX_BOX"/>
    <property type="match status" value="1"/>
</dbReference>
<dbReference type="EMBL" id="AVPF01000005">
    <property type="protein sequence ID" value="KGX90791.1"/>
    <property type="molecule type" value="Genomic_DNA"/>
</dbReference>